<sequence length="231" mass="26485">MNEAINNRHSRGWDTSNFSAERREYLDGDLAFEAIARSIASEATVLRTWLEPYHTANPRNHPERSARQVCFRVSVYPQTFDLFYNSSDGLRGRYWQEPELGFEATKQVIRLLRPNLMRFAEANPPGFERRSKFASEMGLADVGISLDAPSSKVWVGEEVLISSQPELVVQRWIENEGRGIMGMWCKGPRWRCAPESGEIEVKGGLIDSDGRERIPESKVRRSEEIHFFGFT</sequence>
<proteinExistence type="predicted"/>
<dbReference type="EMBL" id="CP088280">
    <property type="protein sequence ID" value="UGX92466.1"/>
    <property type="molecule type" value="Genomic_DNA"/>
</dbReference>
<reference evidence="2 3" key="1">
    <citation type="journal article" date="2017" name="Syst. Appl. Microbiol.">
        <title>Soybeans inoculated with root zone soils of Canadian native legumes harbour diverse and novel Bradyrhizobium spp. that possess agricultural potential.</title>
        <authorList>
            <person name="Bromfield E.S.P."/>
            <person name="Cloutier S."/>
            <person name="Tambong J.T."/>
            <person name="Tran Thi T.V."/>
        </authorList>
    </citation>
    <scope>NUCLEOTIDE SEQUENCE [LARGE SCALE GENOMIC DNA]</scope>
    <source>
        <strain evidence="2 3">323S2</strain>
    </source>
</reference>
<dbReference type="EMBL" id="JACBFH010000001">
    <property type="protein sequence ID" value="NYY91537.1"/>
    <property type="molecule type" value="Genomic_DNA"/>
</dbReference>
<dbReference type="Proteomes" id="UP000564836">
    <property type="component" value="Chromosome"/>
</dbReference>
<evidence type="ECO:0000313" key="1">
    <source>
        <dbReference type="EMBL" id="NYY91537.1"/>
    </source>
</evidence>
<accession>A0A7Z0QEW5</accession>
<dbReference type="RefSeq" id="WP_141379388.1">
    <property type="nucleotide sequence ID" value="NZ_CP088280.1"/>
</dbReference>
<gene>
    <name evidence="2" type="ORF">G6321_00043365</name>
    <name evidence="1" type="ORF">G6321_24995</name>
</gene>
<reference evidence="1" key="2">
    <citation type="submission" date="2020-06" db="EMBL/GenBank/DDBJ databases">
        <title>Whole Genome Sequence of Bradyrhizobium sp. Strain 323S2.</title>
        <authorList>
            <person name="Bromfield E.S.P."/>
        </authorList>
    </citation>
    <scope>NUCLEOTIDE SEQUENCE [LARGE SCALE GENOMIC DNA]</scope>
    <source>
        <strain evidence="1">323S2</strain>
    </source>
</reference>
<dbReference type="AlphaFoldDB" id="A0A7Z0QEW5"/>
<evidence type="ECO:0000313" key="2">
    <source>
        <dbReference type="EMBL" id="UGX92466.1"/>
    </source>
</evidence>
<evidence type="ECO:0000313" key="3">
    <source>
        <dbReference type="Proteomes" id="UP000564836"/>
    </source>
</evidence>
<dbReference type="GeneID" id="64067328"/>
<organism evidence="1">
    <name type="scientific">Bradyrhizobium barranii subsp. barranii</name>
    <dbReference type="NCBI Taxonomy" id="2823807"/>
    <lineage>
        <taxon>Bacteria</taxon>
        <taxon>Pseudomonadati</taxon>
        <taxon>Pseudomonadota</taxon>
        <taxon>Alphaproteobacteria</taxon>
        <taxon>Hyphomicrobiales</taxon>
        <taxon>Nitrobacteraceae</taxon>
        <taxon>Bradyrhizobium</taxon>
        <taxon>Bradyrhizobium barranii</taxon>
    </lineage>
</organism>
<name>A0A7Z0QEW5_9BRAD</name>
<reference evidence="2 3" key="3">
    <citation type="journal article" date="2022" name="Int. J. Syst. Evol. Microbiol.">
        <title>Strains of Bradyrhizobium barranii sp. nov. associated with legumes native to Canada are symbionts of soybeans and belong to different subspecies (subsp. barranii subsp. nov. and subsp. apii subsp. nov.) and symbiovars (sv. glycinearum and sv. septentrionale).</title>
        <authorList>
            <person name="Bromfield E.S.P."/>
            <person name="Cloutier S."/>
            <person name="Wasai-Hara S."/>
            <person name="Minamisawa K."/>
        </authorList>
    </citation>
    <scope>NUCLEOTIDE SEQUENCE [LARGE SCALE GENOMIC DNA]</scope>
    <source>
        <strain evidence="2 3">323S2</strain>
    </source>
</reference>
<protein>
    <submittedName>
        <fullName evidence="1">Uncharacterized protein</fullName>
    </submittedName>
</protein>